<reference evidence="2 3" key="1">
    <citation type="submission" date="2016-03" db="EMBL/GenBank/DDBJ databases">
        <title>Complete genome sequence of Thermococcus celer.</title>
        <authorList>
            <person name="Oger P.M."/>
        </authorList>
    </citation>
    <scope>NUCLEOTIDE SEQUENCE [LARGE SCALE GENOMIC DNA]</scope>
    <source>
        <strain evidence="2 3">Vu 13</strain>
    </source>
</reference>
<dbReference type="PIRSF" id="PIRSF009427">
    <property type="entry name" value="UCP009427_DNAmts"/>
    <property type="match status" value="1"/>
</dbReference>
<dbReference type="Gene3D" id="3.40.50.150">
    <property type="entry name" value="Vaccinia Virus protein VP39"/>
    <property type="match status" value="1"/>
</dbReference>
<dbReference type="PROSITE" id="PS00092">
    <property type="entry name" value="N6_MTASE"/>
    <property type="match status" value="1"/>
</dbReference>
<gene>
    <name evidence="2" type="ORF">A3L02_08580</name>
</gene>
<dbReference type="GeneID" id="33324813"/>
<dbReference type="InterPro" id="IPR014455">
    <property type="entry name" value="N6_adenine_Mtase_MK1259"/>
</dbReference>
<dbReference type="RefSeq" id="WP_088863528.1">
    <property type="nucleotide sequence ID" value="NZ_CP014854.1"/>
</dbReference>
<dbReference type="InterPro" id="IPR029063">
    <property type="entry name" value="SAM-dependent_MTases_sf"/>
</dbReference>
<dbReference type="Proteomes" id="UP000197156">
    <property type="component" value="Chromosome"/>
</dbReference>
<protein>
    <recommendedName>
        <fullName evidence="1">DUF1156 domain-containing protein</fullName>
    </recommendedName>
</protein>
<dbReference type="InterPro" id="IPR002052">
    <property type="entry name" value="DNA_methylase_N6_adenine_CS"/>
</dbReference>
<evidence type="ECO:0000313" key="2">
    <source>
        <dbReference type="EMBL" id="ASI99608.1"/>
    </source>
</evidence>
<proteinExistence type="predicted"/>
<sequence length="1017" mass="115726">MERRFTESPDFPIRELNEASAKEKGPARPPYWEMVFYWTRKPLIGVRGVIAGALLPENIDPNRFKTLIGLNEKTPHKVNPKIPPEWEKYFRGKKLLDPFAGFGSIPLEALRLGLDVTAVELLPTTSVFLKAVLEYPKKFGKPLVKDVERWGSWITERLKNDPEIKELYDDDVAVYIGTWEVKCPHCGRWTPVIGNHWLARVKDGKGYKRLAYMVPERDGDEKIKIRIIDLNDVFGNVSRAKVDGKKGEITFEGDFYVRKAREAVAAGKLRENDFRVEGDRIVFRVPSANIEARKSQLTCLSCGNVIKYVDENGRHYLDKKGAKGNLEFYAKFALRKYHEGDERFARQRLLVRMKKVGSDLVFEPATEEDNGRLLKAKEKVRELIENGDPDVPVEPVAPYDPRNIWVINYGFFKWYNLFNPRQVLTLMKITKLIREVGKKIEAEKIEEGWEAEKAFEYAEAVATYLSMAMVKYLDFNSVCTRWNPGWIKYEETLSTRGIAMMWSWVDVSPFARKTGAFRRTLENQKEALAYLTSALAPSGQKTLTGLSNNTVSVLRGDATSLNLGEKFDVIVTDPPYADDVPYTELSDFYYVWLKRALSDSDGRKLLPRFHRDAFFKKIGPRLVEIRTQWEEFARKEVSTNPGRFMDDKNKKERAVQHFENLFSQAFVAMREHLKDDGLLVTYYAHTSLDAWANLIEAGWRRAKLQITRAIPLNTESKTSIVSRGKMSLDTSIVAVWRKPSGERKPVMVSSLREELRRKARESAGEFMRYGYQSLDLLYGVMAAVLEEVTKHSEVLSPKGPLSTAEVLKEVYGATVRGIIEAIAEVAEGRAVSSNEALFYTAYKVLFGNATLRPNDVILLNLATFTDPNGLVKAGILKATGSAKEFTLNTPDLLGRKALDQRELQKFLYGRGINPLEPEPGNSIDVLHLLEYHALSGRSKLGEEVERLRRRWSTEVDEALTMAKLIADYYAAVSRKLTPLGGIAKADEREVERELENNGHFEVILMRRLLRGAGGGML</sequence>
<dbReference type="SUPFAM" id="SSF53335">
    <property type="entry name" value="S-adenosyl-L-methionine-dependent methyltransferases"/>
    <property type="match status" value="1"/>
</dbReference>
<feature type="domain" description="DUF1156" evidence="1">
    <location>
        <begin position="11"/>
        <end position="64"/>
    </location>
</feature>
<evidence type="ECO:0000313" key="3">
    <source>
        <dbReference type="Proteomes" id="UP000197156"/>
    </source>
</evidence>
<dbReference type="REBASE" id="209858">
    <property type="entry name" value="M.TceVu13ORF8580P"/>
</dbReference>
<organism evidence="2 3">
    <name type="scientific">Thermococcus celer Vu 13 = JCM 8558</name>
    <dbReference type="NCBI Taxonomy" id="1293037"/>
    <lineage>
        <taxon>Archaea</taxon>
        <taxon>Methanobacteriati</taxon>
        <taxon>Methanobacteriota</taxon>
        <taxon>Thermococci</taxon>
        <taxon>Thermococcales</taxon>
        <taxon>Thermococcaceae</taxon>
        <taxon>Thermococcus</taxon>
    </lineage>
</organism>
<dbReference type="OrthoDB" id="93530at2157"/>
<dbReference type="KEGG" id="tce:A3L02_08580"/>
<dbReference type="EMBL" id="CP014854">
    <property type="protein sequence ID" value="ASI99608.1"/>
    <property type="molecule type" value="Genomic_DNA"/>
</dbReference>
<dbReference type="InterPro" id="IPR009537">
    <property type="entry name" value="DUF1156"/>
</dbReference>
<name>A0A218P3V0_THECE</name>
<accession>A0A218P3V0</accession>
<dbReference type="GO" id="GO:0032259">
    <property type="term" value="P:methylation"/>
    <property type="evidence" value="ECO:0007669"/>
    <property type="project" value="InterPro"/>
</dbReference>
<dbReference type="Pfam" id="PF06634">
    <property type="entry name" value="DUF1156"/>
    <property type="match status" value="1"/>
</dbReference>
<dbReference type="GO" id="GO:0008168">
    <property type="term" value="F:methyltransferase activity"/>
    <property type="evidence" value="ECO:0007669"/>
    <property type="project" value="InterPro"/>
</dbReference>
<dbReference type="AlphaFoldDB" id="A0A218P3V0"/>
<keyword evidence="3" id="KW-1185">Reference proteome</keyword>
<dbReference type="GO" id="GO:0003676">
    <property type="term" value="F:nucleic acid binding"/>
    <property type="evidence" value="ECO:0007669"/>
    <property type="project" value="InterPro"/>
</dbReference>
<evidence type="ECO:0000259" key="1">
    <source>
        <dbReference type="Pfam" id="PF06634"/>
    </source>
</evidence>